<dbReference type="EMBL" id="SNRW01031474">
    <property type="protein sequence ID" value="KAA6357403.1"/>
    <property type="molecule type" value="Genomic_DNA"/>
</dbReference>
<evidence type="ECO:0000313" key="2">
    <source>
        <dbReference type="Proteomes" id="UP000324800"/>
    </source>
</evidence>
<comment type="caution">
    <text evidence="1">The sequence shown here is derived from an EMBL/GenBank/DDBJ whole genome shotgun (WGS) entry which is preliminary data.</text>
</comment>
<evidence type="ECO:0000313" key="1">
    <source>
        <dbReference type="EMBL" id="KAA6357403.1"/>
    </source>
</evidence>
<reference evidence="1 2" key="1">
    <citation type="submission" date="2019-03" db="EMBL/GenBank/DDBJ databases">
        <title>Single cell metagenomics reveals metabolic interactions within the superorganism composed of flagellate Streblomastix strix and complex community of Bacteroidetes bacteria on its surface.</title>
        <authorList>
            <person name="Treitli S.C."/>
            <person name="Kolisko M."/>
            <person name="Husnik F."/>
            <person name="Keeling P."/>
            <person name="Hampl V."/>
        </authorList>
    </citation>
    <scope>NUCLEOTIDE SEQUENCE [LARGE SCALE GENOMIC DNA]</scope>
    <source>
        <strain evidence="1">ST1C</strain>
    </source>
</reference>
<protein>
    <submittedName>
        <fullName evidence="1">Uncharacterized protein</fullName>
    </submittedName>
</protein>
<feature type="non-terminal residue" evidence="1">
    <location>
        <position position="211"/>
    </location>
</feature>
<accession>A0A5J4TI01</accession>
<dbReference type="AlphaFoldDB" id="A0A5J4TI01"/>
<gene>
    <name evidence="1" type="ORF">EZS28_047070</name>
</gene>
<sequence length="211" mass="23943">MGKLRISRQKLPQFLDESFLLGPQQSQELYEELLKRLFKQIGENATLRLYLWLYGDGQVLHQQQEDWLLDQWFKLASVAVDNTPTANATINFNADDDPTAAAGRMTYGEQDYHPDEVLHYWLGFSTACRPFNQFAICKDNTKLWDPSIYAREQAVICSNLLNDLCTNNSVSVSPLESIIAGKRLSGIFIDVKMSDINAKSTTTEPFPNAKT</sequence>
<organism evidence="1 2">
    <name type="scientific">Streblomastix strix</name>
    <dbReference type="NCBI Taxonomy" id="222440"/>
    <lineage>
        <taxon>Eukaryota</taxon>
        <taxon>Metamonada</taxon>
        <taxon>Preaxostyla</taxon>
        <taxon>Oxymonadida</taxon>
        <taxon>Streblomastigidae</taxon>
        <taxon>Streblomastix</taxon>
    </lineage>
</organism>
<name>A0A5J4TI01_9EUKA</name>
<dbReference type="Proteomes" id="UP000324800">
    <property type="component" value="Unassembled WGS sequence"/>
</dbReference>
<proteinExistence type="predicted"/>